<evidence type="ECO:0000313" key="2">
    <source>
        <dbReference type="Proteomes" id="UP000199603"/>
    </source>
</evidence>
<protein>
    <recommendedName>
        <fullName evidence="3">Nucleoside-diphosphate sugar epimerase</fullName>
    </recommendedName>
</protein>
<dbReference type="AlphaFoldDB" id="A0A1G6YM00"/>
<organism evidence="1 2">
    <name type="scientific">Aquimonas voraii</name>
    <dbReference type="NCBI Taxonomy" id="265719"/>
    <lineage>
        <taxon>Bacteria</taxon>
        <taxon>Pseudomonadati</taxon>
        <taxon>Pseudomonadota</taxon>
        <taxon>Gammaproteobacteria</taxon>
        <taxon>Lysobacterales</taxon>
        <taxon>Lysobacteraceae</taxon>
        <taxon>Aquimonas</taxon>
    </lineage>
</organism>
<dbReference type="STRING" id="265719.SAMN04488509_11072"/>
<name>A0A1G6YM00_9GAMM</name>
<keyword evidence="2" id="KW-1185">Reference proteome</keyword>
<dbReference type="InterPro" id="IPR009367">
    <property type="entry name" value="Elm1-like"/>
</dbReference>
<sequence length="335" mass="36397">MHPTLAPAWVLTDGATGNRKPALALAEALGIEPYEWTLQTRAPWRWLAPRWLPGRGDVFAAGFEQALREAPPRLAIGCGRQGALATRWLKRHVPGCKAVQILDPRIDPRHWDAVLAPAHDGIAGPNVLSFTGGLHGVDGPTLARARIAHAELSRLPSPRTVVLLGGPHSSFDLDRGLWLRLCTILHHWQARDGGSLLVSSSRRSPAWLREAARKDLGDLPGLQWHGEADGPNPYGGLLAWADRIVVTPDSANMLAEACATTVPVLVPALKPVRGKLGLLYRDLLERGRVRPLKLDYQRWDVLPLRETARIGAELQALLAANPVTPAASEAGQNLK</sequence>
<accession>A0A1G6YM00</accession>
<dbReference type="Proteomes" id="UP000199603">
    <property type="component" value="Unassembled WGS sequence"/>
</dbReference>
<dbReference type="PANTHER" id="PTHR33986:SF15">
    <property type="entry name" value="MITOCHONDRIAL FISSION PROTEIN ELM1"/>
    <property type="match status" value="1"/>
</dbReference>
<dbReference type="RefSeq" id="WP_091244110.1">
    <property type="nucleotide sequence ID" value="NZ_FNAG01000010.1"/>
</dbReference>
<gene>
    <name evidence="1" type="ORF">SAMN04488509_11072</name>
</gene>
<dbReference type="PANTHER" id="PTHR33986">
    <property type="entry name" value="OS02G0535700 PROTEIN"/>
    <property type="match status" value="1"/>
</dbReference>
<dbReference type="OrthoDB" id="272235at2"/>
<proteinExistence type="predicted"/>
<dbReference type="Pfam" id="PF06258">
    <property type="entry name" value="Mito_fiss_Elm1"/>
    <property type="match status" value="1"/>
</dbReference>
<dbReference type="EMBL" id="FNAG01000010">
    <property type="protein sequence ID" value="SDD91342.1"/>
    <property type="molecule type" value="Genomic_DNA"/>
</dbReference>
<reference evidence="1 2" key="1">
    <citation type="submission" date="2016-10" db="EMBL/GenBank/DDBJ databases">
        <authorList>
            <person name="de Groot N.N."/>
        </authorList>
    </citation>
    <scope>NUCLEOTIDE SEQUENCE [LARGE SCALE GENOMIC DNA]</scope>
    <source>
        <strain evidence="1 2">DSM 16957</strain>
    </source>
</reference>
<evidence type="ECO:0000313" key="1">
    <source>
        <dbReference type="EMBL" id="SDD91342.1"/>
    </source>
</evidence>
<evidence type="ECO:0008006" key="3">
    <source>
        <dbReference type="Google" id="ProtNLM"/>
    </source>
</evidence>